<reference evidence="2" key="1">
    <citation type="submission" date="2023-06" db="EMBL/GenBank/DDBJ databases">
        <authorList>
            <consortium name="Lawrence Berkeley National Laboratory"/>
            <person name="Ahrendt S."/>
            <person name="Sahu N."/>
            <person name="Indic B."/>
            <person name="Wong-Bajracharya J."/>
            <person name="Merenyi Z."/>
            <person name="Ke H.-M."/>
            <person name="Monk M."/>
            <person name="Kocsube S."/>
            <person name="Drula E."/>
            <person name="Lipzen A."/>
            <person name="Balint B."/>
            <person name="Henrissat B."/>
            <person name="Andreopoulos B."/>
            <person name="Martin F.M."/>
            <person name="Harder C.B."/>
            <person name="Rigling D."/>
            <person name="Ford K.L."/>
            <person name="Foster G.D."/>
            <person name="Pangilinan J."/>
            <person name="Papanicolaou A."/>
            <person name="Barry K."/>
            <person name="LaButti K."/>
            <person name="Viragh M."/>
            <person name="Koriabine M."/>
            <person name="Yan M."/>
            <person name="Riley R."/>
            <person name="Champramary S."/>
            <person name="Plett K.L."/>
            <person name="Tsai I.J."/>
            <person name="Slot J."/>
            <person name="Sipos G."/>
            <person name="Plett J."/>
            <person name="Nagy L.G."/>
            <person name="Grigoriev I.V."/>
        </authorList>
    </citation>
    <scope>NUCLEOTIDE SEQUENCE</scope>
    <source>
        <strain evidence="2">FPL87.14</strain>
    </source>
</reference>
<proteinExistence type="predicted"/>
<keyword evidence="3" id="KW-1185">Reference proteome</keyword>
<organism evidence="2 3">
    <name type="scientific">Armillaria borealis</name>
    <dbReference type="NCBI Taxonomy" id="47425"/>
    <lineage>
        <taxon>Eukaryota</taxon>
        <taxon>Fungi</taxon>
        <taxon>Dikarya</taxon>
        <taxon>Basidiomycota</taxon>
        <taxon>Agaricomycotina</taxon>
        <taxon>Agaricomycetes</taxon>
        <taxon>Agaricomycetidae</taxon>
        <taxon>Agaricales</taxon>
        <taxon>Marasmiineae</taxon>
        <taxon>Physalacriaceae</taxon>
        <taxon>Armillaria</taxon>
    </lineage>
</organism>
<gene>
    <name evidence="2" type="ORF">EV421DRAFT_1833170</name>
</gene>
<feature type="compositionally biased region" description="Polar residues" evidence="1">
    <location>
        <begin position="42"/>
        <end position="64"/>
    </location>
</feature>
<feature type="region of interest" description="Disordered" evidence="1">
    <location>
        <begin position="41"/>
        <end position="104"/>
    </location>
</feature>
<feature type="compositionally biased region" description="Basic and acidic residues" evidence="1">
    <location>
        <begin position="221"/>
        <end position="236"/>
    </location>
</feature>
<comment type="caution">
    <text evidence="2">The sequence shown here is derived from an EMBL/GenBank/DDBJ whole genome shotgun (WGS) entry which is preliminary data.</text>
</comment>
<sequence length="253" mass="27948">MSSRTCPVPIPTLFHLSLLPCATSPGNSFLLHSDPLPPTFSPLDTTSDYEQEGCKSTQDDSTMLNILEGTSGDNDDRYPGSRPKQCTTASPRRPTRRQKKQTSTFPADDLYSFWLVPKDISKLQQHEIEAYINEPFKMSSDLLTGYKVVLDPSEWEKRKTEQAEAAASEDVINEVDQLNSKNEEKPKKRKWASEGGTSARKRKTNTTGNTKKNALPKGKGGKKENVESENDGKADENVGTSKKGTSPPLAKKA</sequence>
<dbReference type="Proteomes" id="UP001175226">
    <property type="component" value="Unassembled WGS sequence"/>
</dbReference>
<protein>
    <submittedName>
        <fullName evidence="2">Uncharacterized protein</fullName>
    </submittedName>
</protein>
<accession>A0AA39J5Q0</accession>
<dbReference type="EMBL" id="JAUEPT010000057">
    <property type="protein sequence ID" value="KAK0436139.1"/>
    <property type="molecule type" value="Genomic_DNA"/>
</dbReference>
<evidence type="ECO:0000256" key="1">
    <source>
        <dbReference type="SAM" id="MobiDB-lite"/>
    </source>
</evidence>
<name>A0AA39J5Q0_9AGAR</name>
<evidence type="ECO:0000313" key="3">
    <source>
        <dbReference type="Proteomes" id="UP001175226"/>
    </source>
</evidence>
<feature type="region of interest" description="Disordered" evidence="1">
    <location>
        <begin position="160"/>
        <end position="253"/>
    </location>
</feature>
<dbReference type="AlphaFoldDB" id="A0AA39J5Q0"/>
<evidence type="ECO:0000313" key="2">
    <source>
        <dbReference type="EMBL" id="KAK0436139.1"/>
    </source>
</evidence>